<dbReference type="EMBL" id="VOSB01000016">
    <property type="protein sequence ID" value="TXE16785.1"/>
    <property type="molecule type" value="Genomic_DNA"/>
</dbReference>
<dbReference type="OrthoDB" id="9797709at2"/>
<dbReference type="InterPro" id="IPR012338">
    <property type="entry name" value="Beta-lactam/transpept-like"/>
</dbReference>
<name>A0A5C7BCU1_9FLAO</name>
<evidence type="ECO:0000313" key="3">
    <source>
        <dbReference type="Proteomes" id="UP000321938"/>
    </source>
</evidence>
<proteinExistence type="predicted"/>
<dbReference type="InterPro" id="IPR050491">
    <property type="entry name" value="AmpC-like"/>
</dbReference>
<sequence>MKKIYFIIFSISLICNCFAQKNDQILLEINSIENSLIKNIRIKGDSIKKFNILERMDFYKVPGVSIAVVENGKIKWAKGYGYANTETRTKVDANTLFQAGSISKPLAALSALKLFENNSLELNKDVNYYLKNWQIPENKFTKTEKVTLEKLLTHTAGMTVHGFPGYQQTDEFPEIIDVLNGNGNTGKIVVDTIPGSIWRYSGGGYTVMEKVVEDVSGLSLDDYMSKNILLPIGMKNSTYQQPIAKEFQNNISAAYDGNGKLIKGLWNNYPEQAAAGLWTTPSDLAMYCIEIQDIIQGKKDGILTKETVDKMLTKHKNDWGLGPSLQNDKDSLIFGHGGKNAGFTNDMKAYAYQGNAVIVMTNADNGSKLISEIENTISKYYNWSISQPKTIEVIELSNTELKQYIGKYELKEQNLILEVKFKENQLFLTNTPIGDLNLSPMTNSKFIDLESGTIIEFLVDEKVSGFMINNSLKLVKIE</sequence>
<dbReference type="PANTHER" id="PTHR46825">
    <property type="entry name" value="D-ALANYL-D-ALANINE-CARBOXYPEPTIDASE/ENDOPEPTIDASE AMPH"/>
    <property type="match status" value="1"/>
</dbReference>
<gene>
    <name evidence="2" type="ORF">ES692_12065</name>
</gene>
<dbReference type="Pfam" id="PF00144">
    <property type="entry name" value="Beta-lactamase"/>
    <property type="match status" value="1"/>
</dbReference>
<dbReference type="Proteomes" id="UP000321938">
    <property type="component" value="Unassembled WGS sequence"/>
</dbReference>
<evidence type="ECO:0000313" key="2">
    <source>
        <dbReference type="EMBL" id="TXE16785.1"/>
    </source>
</evidence>
<dbReference type="SUPFAM" id="SSF56601">
    <property type="entry name" value="beta-lactamase/transpeptidase-like"/>
    <property type="match status" value="1"/>
</dbReference>
<dbReference type="InterPro" id="IPR001466">
    <property type="entry name" value="Beta-lactam-related"/>
</dbReference>
<protein>
    <submittedName>
        <fullName evidence="2">Beta-lactamase family protein</fullName>
    </submittedName>
</protein>
<dbReference type="AlphaFoldDB" id="A0A5C7BCU1"/>
<dbReference type="PANTHER" id="PTHR46825:SF12">
    <property type="entry name" value="PENICILLIN-BINDING PROTEIN 4"/>
    <property type="match status" value="1"/>
</dbReference>
<dbReference type="RefSeq" id="WP_028872198.1">
    <property type="nucleotide sequence ID" value="NZ_VOSB01000016.1"/>
</dbReference>
<comment type="caution">
    <text evidence="2">The sequence shown here is derived from an EMBL/GenBank/DDBJ whole genome shotgun (WGS) entry which is preliminary data.</text>
</comment>
<dbReference type="Gene3D" id="3.40.710.10">
    <property type="entry name" value="DD-peptidase/beta-lactamase superfamily"/>
    <property type="match status" value="1"/>
</dbReference>
<organism evidence="2 3">
    <name type="scientific">Psychroserpens burtonensis</name>
    <dbReference type="NCBI Taxonomy" id="49278"/>
    <lineage>
        <taxon>Bacteria</taxon>
        <taxon>Pseudomonadati</taxon>
        <taxon>Bacteroidota</taxon>
        <taxon>Flavobacteriia</taxon>
        <taxon>Flavobacteriales</taxon>
        <taxon>Flavobacteriaceae</taxon>
        <taxon>Psychroserpens</taxon>
    </lineage>
</organism>
<accession>A0A5C7BCU1</accession>
<feature type="domain" description="Beta-lactamase-related" evidence="1">
    <location>
        <begin position="54"/>
        <end position="366"/>
    </location>
</feature>
<dbReference type="STRING" id="1123037.GCA_000425305_02418"/>
<evidence type="ECO:0000259" key="1">
    <source>
        <dbReference type="Pfam" id="PF00144"/>
    </source>
</evidence>
<keyword evidence="3" id="KW-1185">Reference proteome</keyword>
<reference evidence="2 3" key="1">
    <citation type="submission" date="2019-08" db="EMBL/GenBank/DDBJ databases">
        <title>Genome of Psychroserpens burtonensis ACAM 167.</title>
        <authorList>
            <person name="Bowman J.P."/>
        </authorList>
    </citation>
    <scope>NUCLEOTIDE SEQUENCE [LARGE SCALE GENOMIC DNA]</scope>
    <source>
        <strain evidence="2 3">ACAM 167</strain>
    </source>
</reference>